<dbReference type="PANTHER" id="PTHR23155:SF1095">
    <property type="entry name" value="OS05G0250700 PROTEIN"/>
    <property type="match status" value="1"/>
</dbReference>
<reference evidence="6" key="1">
    <citation type="journal article" date="2012" name="Nat. Biotechnol.">
        <title>Reference genome sequence of the model plant Setaria.</title>
        <authorList>
            <person name="Bennetzen J.L."/>
            <person name="Schmutz J."/>
            <person name="Wang H."/>
            <person name="Percifield R."/>
            <person name="Hawkins J."/>
            <person name="Pontaroli A.C."/>
            <person name="Estep M."/>
            <person name="Feng L."/>
            <person name="Vaughn J.N."/>
            <person name="Grimwood J."/>
            <person name="Jenkins J."/>
            <person name="Barry K."/>
            <person name="Lindquist E."/>
            <person name="Hellsten U."/>
            <person name="Deshpande S."/>
            <person name="Wang X."/>
            <person name="Wu X."/>
            <person name="Mitros T."/>
            <person name="Triplett J."/>
            <person name="Yang X."/>
            <person name="Ye C.Y."/>
            <person name="Mauro-Herrera M."/>
            <person name="Wang L."/>
            <person name="Li P."/>
            <person name="Sharma M."/>
            <person name="Sharma R."/>
            <person name="Ronald P.C."/>
            <person name="Panaud O."/>
            <person name="Kellogg E.A."/>
            <person name="Brutnell T.P."/>
            <person name="Doust A.N."/>
            <person name="Tuskan G.A."/>
            <person name="Rokhsar D."/>
            <person name="Devos K.M."/>
        </authorList>
    </citation>
    <scope>NUCLEOTIDE SEQUENCE [LARGE SCALE GENOMIC DNA]</scope>
    <source>
        <strain evidence="6">cv. Yugu1</strain>
    </source>
</reference>
<dbReference type="EnsemblPlants" id="KQK93756">
    <property type="protein sequence ID" value="KQK93756"/>
    <property type="gene ID" value="SETIT_027378mg"/>
</dbReference>
<feature type="domain" description="Disease resistance protein winged helix" evidence="3">
    <location>
        <begin position="57"/>
        <end position="125"/>
    </location>
</feature>
<evidence type="ECO:0000259" key="3">
    <source>
        <dbReference type="Pfam" id="PF23559"/>
    </source>
</evidence>
<dbReference type="OMA" id="MAVADEC"/>
<dbReference type="Gene3D" id="3.80.10.10">
    <property type="entry name" value="Ribonuclease Inhibitor"/>
    <property type="match status" value="1"/>
</dbReference>
<dbReference type="eggNOG" id="KOG4658">
    <property type="taxonomic scope" value="Eukaryota"/>
</dbReference>
<dbReference type="InterPro" id="IPR044974">
    <property type="entry name" value="Disease_R_plants"/>
</dbReference>
<accession>K3ZLC1</accession>
<protein>
    <recommendedName>
        <fullName evidence="7">NB-ARC domain-containing protein</fullName>
    </recommendedName>
</protein>
<feature type="domain" description="R13L1/DRL21-like LRR repeat region" evidence="4">
    <location>
        <begin position="283"/>
        <end position="396"/>
    </location>
</feature>
<dbReference type="STRING" id="4555.K3ZLC1"/>
<dbReference type="InterPro" id="IPR058922">
    <property type="entry name" value="WHD_DRP"/>
</dbReference>
<proteinExistence type="predicted"/>
<evidence type="ECO:0008006" key="7">
    <source>
        <dbReference type="Google" id="ProtNLM"/>
    </source>
</evidence>
<dbReference type="GO" id="GO:0009626">
    <property type="term" value="P:plant-type hypersensitive response"/>
    <property type="evidence" value="ECO:0007669"/>
    <property type="project" value="UniProtKB-ARBA"/>
</dbReference>
<dbReference type="FunFam" id="1.10.10.10:FF:000322">
    <property type="entry name" value="Probable disease resistance protein At1g63360"/>
    <property type="match status" value="1"/>
</dbReference>
<dbReference type="GO" id="GO:0002758">
    <property type="term" value="P:innate immune response-activating signaling pathway"/>
    <property type="evidence" value="ECO:0007669"/>
    <property type="project" value="UniProtKB-ARBA"/>
</dbReference>
<dbReference type="InterPro" id="IPR032675">
    <property type="entry name" value="LRR_dom_sf"/>
</dbReference>
<dbReference type="Proteomes" id="UP000004995">
    <property type="component" value="Unassembled WGS sequence"/>
</dbReference>
<dbReference type="EMBL" id="AGNK02004656">
    <property type="status" value="NOT_ANNOTATED_CDS"/>
    <property type="molecule type" value="Genomic_DNA"/>
</dbReference>
<dbReference type="Pfam" id="PF23559">
    <property type="entry name" value="WHD_DRP"/>
    <property type="match status" value="1"/>
</dbReference>
<evidence type="ECO:0000313" key="5">
    <source>
        <dbReference type="EnsemblPlants" id="KQK93756"/>
    </source>
</evidence>
<evidence type="ECO:0000256" key="1">
    <source>
        <dbReference type="ARBA" id="ARBA00022737"/>
    </source>
</evidence>
<evidence type="ECO:0000256" key="2">
    <source>
        <dbReference type="ARBA" id="ARBA00022821"/>
    </source>
</evidence>
<organism evidence="5 6">
    <name type="scientific">Setaria italica</name>
    <name type="common">Foxtail millet</name>
    <name type="synonym">Panicum italicum</name>
    <dbReference type="NCBI Taxonomy" id="4555"/>
    <lineage>
        <taxon>Eukaryota</taxon>
        <taxon>Viridiplantae</taxon>
        <taxon>Streptophyta</taxon>
        <taxon>Embryophyta</taxon>
        <taxon>Tracheophyta</taxon>
        <taxon>Spermatophyta</taxon>
        <taxon>Magnoliopsida</taxon>
        <taxon>Liliopsida</taxon>
        <taxon>Poales</taxon>
        <taxon>Poaceae</taxon>
        <taxon>PACMAD clade</taxon>
        <taxon>Panicoideae</taxon>
        <taxon>Panicodae</taxon>
        <taxon>Paniceae</taxon>
        <taxon>Cenchrinae</taxon>
        <taxon>Setaria</taxon>
    </lineage>
</organism>
<dbReference type="SUPFAM" id="SSF52058">
    <property type="entry name" value="L domain-like"/>
    <property type="match status" value="1"/>
</dbReference>
<keyword evidence="6" id="KW-1185">Reference proteome</keyword>
<dbReference type="PANTHER" id="PTHR23155">
    <property type="entry name" value="DISEASE RESISTANCE PROTEIN RP"/>
    <property type="match status" value="1"/>
</dbReference>
<sequence>MGGLLRQKKTSRRDWESVIRDSMWSVSQMREELNYAIYLSYEDLHACLKSCFLYYSILPKGTLCYAENIVGMWITEGFVHGTSRDLEELGREYYDELIQRNLIEPDSLYIDQRVCNMHDVVRSFAQYVARNEALLAQHSEIGISNKFNSQKFIRLSLLEIGGSESSELEWCSLQAQTLLRTLISVGHIKIKSGDSLLAFSNLRTLHVEEANFDKLMKFLQYISLVGCRSLSKLPASISKLQQLRCLNLSGTSIKYIHRGFSGLTSLRKLSGFPADMDGDRCSLEELGLLSHLMQLWISGLENVSSSSFATKARLDEKVRLTYLKLGCTMRLGDVGQLVNGERGISEKVQLVNQGEHLEISGYFGQQLPRWMMSTAPLGSLRILLMDNLAFCTELPNGL</sequence>
<reference evidence="5" key="2">
    <citation type="submission" date="2018-08" db="UniProtKB">
        <authorList>
            <consortium name="EnsemblPlants"/>
        </authorList>
    </citation>
    <scope>IDENTIFICATION</scope>
    <source>
        <strain evidence="5">Yugu1</strain>
    </source>
</reference>
<evidence type="ECO:0000259" key="4">
    <source>
        <dbReference type="Pfam" id="PF25019"/>
    </source>
</evidence>
<keyword evidence="1" id="KW-0677">Repeat</keyword>
<name>K3ZLC1_SETIT</name>
<keyword evidence="2" id="KW-0611">Plant defense</keyword>
<dbReference type="Pfam" id="PF25019">
    <property type="entry name" value="LRR_R13L1-DRL21"/>
    <property type="match status" value="1"/>
</dbReference>
<dbReference type="Gene3D" id="1.10.10.10">
    <property type="entry name" value="Winged helix-like DNA-binding domain superfamily/Winged helix DNA-binding domain"/>
    <property type="match status" value="1"/>
</dbReference>
<dbReference type="InParanoid" id="K3ZLC1"/>
<dbReference type="InterPro" id="IPR036388">
    <property type="entry name" value="WH-like_DNA-bd_sf"/>
</dbReference>
<dbReference type="Gramene" id="KQK93756">
    <property type="protein sequence ID" value="KQK93756"/>
    <property type="gene ID" value="SETIT_027378mg"/>
</dbReference>
<dbReference type="InterPro" id="IPR056789">
    <property type="entry name" value="LRR_R13L1-DRL21"/>
</dbReference>
<dbReference type="AlphaFoldDB" id="K3ZLC1"/>
<dbReference type="HOGENOM" id="CLU_693707_0_0_1"/>
<evidence type="ECO:0000313" key="6">
    <source>
        <dbReference type="Proteomes" id="UP000004995"/>
    </source>
</evidence>
<dbReference type="GO" id="GO:0042742">
    <property type="term" value="P:defense response to bacterium"/>
    <property type="evidence" value="ECO:0007669"/>
    <property type="project" value="UniProtKB-ARBA"/>
</dbReference>